<dbReference type="EnsemblMetazoa" id="Aqu2.1.12663_001">
    <property type="protein sequence ID" value="Aqu2.1.12663_001"/>
    <property type="gene ID" value="Aqu2.1.12663"/>
</dbReference>
<dbReference type="CDD" id="cd00882">
    <property type="entry name" value="Ras_like_GTPase"/>
    <property type="match status" value="1"/>
</dbReference>
<keyword evidence="2" id="KW-0812">Transmembrane</keyword>
<dbReference type="InterPro" id="IPR006073">
    <property type="entry name" value="GTP-bd"/>
</dbReference>
<dbReference type="SUPFAM" id="SSF52540">
    <property type="entry name" value="P-loop containing nucleoside triphosphate hydrolases"/>
    <property type="match status" value="1"/>
</dbReference>
<dbReference type="Gene3D" id="3.40.50.300">
    <property type="entry name" value="P-loop containing nucleotide triphosphate hydrolases"/>
    <property type="match status" value="1"/>
</dbReference>
<name>A0A1X7TDK6_AMPQE</name>
<evidence type="ECO:0000256" key="1">
    <source>
        <dbReference type="SAM" id="MobiDB-lite"/>
    </source>
</evidence>
<reference evidence="4" key="1">
    <citation type="submission" date="2017-05" db="UniProtKB">
        <authorList>
            <consortium name="EnsemblMetazoa"/>
        </authorList>
    </citation>
    <scope>IDENTIFICATION</scope>
</reference>
<feature type="transmembrane region" description="Helical" evidence="2">
    <location>
        <begin position="286"/>
        <end position="310"/>
    </location>
</feature>
<dbReference type="Pfam" id="PF01926">
    <property type="entry name" value="MMR_HSR1"/>
    <property type="match status" value="1"/>
</dbReference>
<keyword evidence="2" id="KW-1133">Transmembrane helix</keyword>
<dbReference type="InParanoid" id="A0A1X7TDK6"/>
<dbReference type="AlphaFoldDB" id="A0A1X7TDK6"/>
<accession>A0A1X7TDK6</accession>
<protein>
    <recommendedName>
        <fullName evidence="3">G domain-containing protein</fullName>
    </recommendedName>
</protein>
<feature type="transmembrane region" description="Helical" evidence="2">
    <location>
        <begin position="259"/>
        <end position="280"/>
    </location>
</feature>
<evidence type="ECO:0000313" key="4">
    <source>
        <dbReference type="EnsemblMetazoa" id="Aqu2.1.12663_001"/>
    </source>
</evidence>
<evidence type="ECO:0000259" key="3">
    <source>
        <dbReference type="Pfam" id="PF01926"/>
    </source>
</evidence>
<sequence length="311" mass="34052">MAEAEGENSIIIVPGNENIQENENIEDNPTEDSKKGSDVDNKVKELRNRGRPVNILVIGPPGAGKSTLINAMFGKDVVIVTTEINMEVHEGEYKGVKMKLYVTIGFNTRGKREDNILLGIAKCNEFDLILICAKLLDRADPHMFSELASYLHEEMWKRTVVVLTFANLFIQLESVVDQSEMERQRIEHKVFVVEFLSGRINKKVLERIPFCLAGIKYERKLLVTKDWVKTLWETCIDRCSDEARPFLTFYARNRGIIEAGTFLGSVGAGAGIGAAIGSVVPVAGTAIGAAVGAGVGGVASLVGIGLGRIFK</sequence>
<organism evidence="4">
    <name type="scientific">Amphimedon queenslandica</name>
    <name type="common">Sponge</name>
    <dbReference type="NCBI Taxonomy" id="400682"/>
    <lineage>
        <taxon>Eukaryota</taxon>
        <taxon>Metazoa</taxon>
        <taxon>Porifera</taxon>
        <taxon>Demospongiae</taxon>
        <taxon>Heteroscleromorpha</taxon>
        <taxon>Haplosclerida</taxon>
        <taxon>Niphatidae</taxon>
        <taxon>Amphimedon</taxon>
    </lineage>
</organism>
<feature type="region of interest" description="Disordered" evidence="1">
    <location>
        <begin position="1"/>
        <end position="39"/>
    </location>
</feature>
<keyword evidence="2" id="KW-0472">Membrane</keyword>
<feature type="domain" description="G" evidence="3">
    <location>
        <begin position="55"/>
        <end position="163"/>
    </location>
</feature>
<dbReference type="InterPro" id="IPR027417">
    <property type="entry name" value="P-loop_NTPase"/>
</dbReference>
<dbReference type="GO" id="GO:0005525">
    <property type="term" value="F:GTP binding"/>
    <property type="evidence" value="ECO:0007669"/>
    <property type="project" value="InterPro"/>
</dbReference>
<proteinExistence type="predicted"/>
<evidence type="ECO:0000256" key="2">
    <source>
        <dbReference type="SAM" id="Phobius"/>
    </source>
</evidence>
<dbReference type="OrthoDB" id="8954335at2759"/>